<comment type="caution">
    <text evidence="3">The sequence shown here is derived from an EMBL/GenBank/DDBJ whole genome shotgun (WGS) entry which is preliminary data.</text>
</comment>
<dbReference type="RefSeq" id="WP_154553392.1">
    <property type="nucleotide sequence ID" value="NZ_JAQXUZ010000004.1"/>
</dbReference>
<keyword evidence="2" id="KW-0812">Transmembrane</keyword>
<dbReference type="EMBL" id="VUNA01000001">
    <property type="protein sequence ID" value="MST69835.1"/>
    <property type="molecule type" value="Genomic_DNA"/>
</dbReference>
<evidence type="ECO:0008006" key="5">
    <source>
        <dbReference type="Google" id="ProtNLM"/>
    </source>
</evidence>
<organism evidence="3 4">
    <name type="scientific">Mogibacterium kristiansenii</name>
    <dbReference type="NCBI Taxonomy" id="2606708"/>
    <lineage>
        <taxon>Bacteria</taxon>
        <taxon>Bacillati</taxon>
        <taxon>Bacillota</taxon>
        <taxon>Clostridia</taxon>
        <taxon>Peptostreptococcales</taxon>
        <taxon>Anaerovoracaceae</taxon>
        <taxon>Mogibacterium</taxon>
    </lineage>
</organism>
<reference evidence="3 4" key="1">
    <citation type="submission" date="2019-08" db="EMBL/GenBank/DDBJ databases">
        <title>In-depth cultivation of the pig gut microbiome towards novel bacterial diversity and tailored functional studies.</title>
        <authorList>
            <person name="Wylensek D."/>
            <person name="Hitch T.C.A."/>
            <person name="Clavel T."/>
        </authorList>
    </citation>
    <scope>NUCLEOTIDE SEQUENCE [LARGE SCALE GENOMIC DNA]</scope>
    <source>
        <strain evidence="3 4">WCA-MUC-591-APC-4B</strain>
    </source>
</reference>
<protein>
    <recommendedName>
        <fullName evidence="5">DUF948 domain-containing protein</fullName>
    </recommendedName>
</protein>
<keyword evidence="4" id="KW-1185">Reference proteome</keyword>
<gene>
    <name evidence="3" type="ORF">FYJ65_00520</name>
</gene>
<feature type="transmembrane region" description="Helical" evidence="2">
    <location>
        <begin position="12"/>
        <end position="31"/>
    </location>
</feature>
<name>A0A6N7XIE1_9FIRM</name>
<keyword evidence="2" id="KW-0472">Membrane</keyword>
<proteinExistence type="predicted"/>
<accession>A0A6N7XIE1</accession>
<dbReference type="AlphaFoldDB" id="A0A6N7XIE1"/>
<evidence type="ECO:0000313" key="4">
    <source>
        <dbReference type="Proteomes" id="UP000469424"/>
    </source>
</evidence>
<dbReference type="Proteomes" id="UP000469424">
    <property type="component" value="Unassembled WGS sequence"/>
</dbReference>
<evidence type="ECO:0000313" key="3">
    <source>
        <dbReference type="EMBL" id="MST69835.1"/>
    </source>
</evidence>
<evidence type="ECO:0000256" key="2">
    <source>
        <dbReference type="SAM" id="Phobius"/>
    </source>
</evidence>
<sequence length="126" mass="13711">MNVSLNLTDALIIGLIVMTIILVIYLIVLAARLKETLRKVDDILDDANRISKIAAEKTEVIDGVIDNAADTMMGIVETVHENSSLIGKVASVGTGAAAIRSHRAKKRSRKEEAAFSRANARKSRKR</sequence>
<keyword evidence="2" id="KW-1133">Transmembrane helix</keyword>
<feature type="region of interest" description="Disordered" evidence="1">
    <location>
        <begin position="99"/>
        <end position="126"/>
    </location>
</feature>
<evidence type="ECO:0000256" key="1">
    <source>
        <dbReference type="SAM" id="MobiDB-lite"/>
    </source>
</evidence>